<dbReference type="AlphaFoldDB" id="A0A2M8EY77"/>
<name>A0A2M8EY77_9BACT</name>
<comment type="caution">
    <text evidence="2">The sequence shown here is derived from an EMBL/GenBank/DDBJ whole genome shotgun (WGS) entry which is preliminary data.</text>
</comment>
<evidence type="ECO:0000256" key="1">
    <source>
        <dbReference type="SAM" id="MobiDB-lite"/>
    </source>
</evidence>
<protein>
    <submittedName>
        <fullName evidence="2">Uncharacterized protein</fullName>
    </submittedName>
</protein>
<gene>
    <name evidence="2" type="ORF">CO049_04405</name>
</gene>
<evidence type="ECO:0000313" key="3">
    <source>
        <dbReference type="Proteomes" id="UP000229777"/>
    </source>
</evidence>
<feature type="region of interest" description="Disordered" evidence="1">
    <location>
        <begin position="1"/>
        <end position="22"/>
    </location>
</feature>
<reference evidence="3" key="1">
    <citation type="submission" date="2017-09" db="EMBL/GenBank/DDBJ databases">
        <title>Depth-based differentiation of microbial function through sediment-hosted aquifers and enrichment of novel symbionts in the deep terrestrial subsurface.</title>
        <authorList>
            <person name="Probst A.J."/>
            <person name="Ladd B."/>
            <person name="Jarett J.K."/>
            <person name="Geller-Mcgrath D.E."/>
            <person name="Sieber C.M.K."/>
            <person name="Emerson J.B."/>
            <person name="Anantharaman K."/>
            <person name="Thomas B.C."/>
            <person name="Malmstrom R."/>
            <person name="Stieglmeier M."/>
            <person name="Klingl A."/>
            <person name="Woyke T."/>
            <person name="Ryan C.M."/>
            <person name="Banfield J.F."/>
        </authorList>
    </citation>
    <scope>NUCLEOTIDE SEQUENCE [LARGE SCALE GENOMIC DNA]</scope>
</reference>
<dbReference type="Proteomes" id="UP000229777">
    <property type="component" value="Unassembled WGS sequence"/>
</dbReference>
<dbReference type="EMBL" id="PFSA01000079">
    <property type="protein sequence ID" value="PJC31280.1"/>
    <property type="molecule type" value="Genomic_DNA"/>
</dbReference>
<organism evidence="2 3">
    <name type="scientific">Candidatus Roizmanbacteria bacterium CG_4_9_14_0_2_um_filter_36_12</name>
    <dbReference type="NCBI Taxonomy" id="1974837"/>
    <lineage>
        <taxon>Bacteria</taxon>
        <taxon>Candidatus Roizmaniibacteriota</taxon>
    </lineage>
</organism>
<sequence length="71" mass="7853">MFEPTFSEARRVGAPRDSCEPREAGRANTLTIFFEISSNFSKNEHHLGNGEIVGCGARNAAARCERRKGKI</sequence>
<accession>A0A2M8EY77</accession>
<proteinExistence type="predicted"/>
<evidence type="ECO:0000313" key="2">
    <source>
        <dbReference type="EMBL" id="PJC31280.1"/>
    </source>
</evidence>